<accession>A0ABV6GGB2</accession>
<evidence type="ECO:0000313" key="1">
    <source>
        <dbReference type="EMBL" id="MFC0272723.1"/>
    </source>
</evidence>
<evidence type="ECO:0000313" key="2">
    <source>
        <dbReference type="Proteomes" id="UP001589854"/>
    </source>
</evidence>
<keyword evidence="2" id="KW-1185">Reference proteome</keyword>
<reference evidence="1 2" key="1">
    <citation type="submission" date="2024-09" db="EMBL/GenBank/DDBJ databases">
        <authorList>
            <person name="Sun Q."/>
            <person name="Mori K."/>
        </authorList>
    </citation>
    <scope>NUCLEOTIDE SEQUENCE [LARGE SCALE GENOMIC DNA]</scope>
    <source>
        <strain evidence="1 2">CCM 7228</strain>
    </source>
</reference>
<name>A0ABV6GGB2_9BACI</name>
<gene>
    <name evidence="1" type="ORF">ACFFIX_14905</name>
</gene>
<organism evidence="1 2">
    <name type="scientific">Metabacillus herbersteinensis</name>
    <dbReference type="NCBI Taxonomy" id="283816"/>
    <lineage>
        <taxon>Bacteria</taxon>
        <taxon>Bacillati</taxon>
        <taxon>Bacillota</taxon>
        <taxon>Bacilli</taxon>
        <taxon>Bacillales</taxon>
        <taxon>Bacillaceae</taxon>
        <taxon>Metabacillus</taxon>
    </lineage>
</organism>
<protein>
    <submittedName>
        <fullName evidence="1">Uncharacterized protein</fullName>
    </submittedName>
</protein>
<dbReference type="RefSeq" id="WP_378935328.1">
    <property type="nucleotide sequence ID" value="NZ_JBHLVO010000012.1"/>
</dbReference>
<dbReference type="Proteomes" id="UP001589854">
    <property type="component" value="Unassembled WGS sequence"/>
</dbReference>
<proteinExistence type="predicted"/>
<sequence>MKHKNKFKDDEKVILKVTGEKVTISHSSYVPNMKRYSYTLKEYPQTFYFEEEIKQIES</sequence>
<dbReference type="EMBL" id="JBHLVO010000012">
    <property type="protein sequence ID" value="MFC0272723.1"/>
    <property type="molecule type" value="Genomic_DNA"/>
</dbReference>
<comment type="caution">
    <text evidence="1">The sequence shown here is derived from an EMBL/GenBank/DDBJ whole genome shotgun (WGS) entry which is preliminary data.</text>
</comment>